<name>A0A811MNI1_9POAL</name>
<evidence type="ECO:0000313" key="2">
    <source>
        <dbReference type="EMBL" id="CAD6211103.1"/>
    </source>
</evidence>
<feature type="compositionally biased region" description="Low complexity" evidence="1">
    <location>
        <begin position="119"/>
        <end position="132"/>
    </location>
</feature>
<accession>A0A811MNI1</accession>
<sequence>MAWYPGMPENGPASGSAAVITSLDMMAEATRLRTKAVLLVARARLPHVDITIGDMWFPDLLSRAKMVTFFEHGVGQAPPVAGRGALPREVAPPPCGMSHNLLIHLDLVEDWSPPRTRTPSSGKSGAPSSISSKSDEYPRIYNFDDWTPGVLDGLRVRPRADACHPLLRAHLPEDMTTTTKMGKQALNLLRRTRDSTSNGGGSRQRTRSPPPARQWNADVGDEASDGGGHGRQLVRDGHNSSRMRDPLRREDADWERRRSCSPVAKAQHGEVTMVADVEMDFGKGDLGSALLSRTLPRAETCTGDVWSALTRPLGDYDPMIEEALAACEAAMTRSLSFSLPRSPSMEEQRSPVYVANCRANWDKLVELNKEAATLGYGNVIHFGPRVQLIKAFETVGPNEPIGDEALAAFAKRFATPLSPEQIAAVRKLTSLDSGPVITVAAQLAAVEGAEAMEDGGA</sequence>
<dbReference type="Proteomes" id="UP000604825">
    <property type="component" value="Unassembled WGS sequence"/>
</dbReference>
<dbReference type="OrthoDB" id="696013at2759"/>
<dbReference type="EMBL" id="CAJGYO010000002">
    <property type="protein sequence ID" value="CAD6211103.1"/>
    <property type="molecule type" value="Genomic_DNA"/>
</dbReference>
<evidence type="ECO:0000313" key="3">
    <source>
        <dbReference type="Proteomes" id="UP000604825"/>
    </source>
</evidence>
<reference evidence="2" key="1">
    <citation type="submission" date="2020-10" db="EMBL/GenBank/DDBJ databases">
        <authorList>
            <person name="Han B."/>
            <person name="Lu T."/>
            <person name="Zhao Q."/>
            <person name="Huang X."/>
            <person name="Zhao Y."/>
        </authorList>
    </citation>
    <scope>NUCLEOTIDE SEQUENCE</scope>
</reference>
<evidence type="ECO:0000256" key="1">
    <source>
        <dbReference type="SAM" id="MobiDB-lite"/>
    </source>
</evidence>
<keyword evidence="3" id="KW-1185">Reference proteome</keyword>
<gene>
    <name evidence="2" type="ORF">NCGR_LOCUS7113</name>
</gene>
<proteinExistence type="predicted"/>
<feature type="region of interest" description="Disordered" evidence="1">
    <location>
        <begin position="112"/>
        <end position="134"/>
    </location>
</feature>
<organism evidence="2 3">
    <name type="scientific">Miscanthus lutarioriparius</name>
    <dbReference type="NCBI Taxonomy" id="422564"/>
    <lineage>
        <taxon>Eukaryota</taxon>
        <taxon>Viridiplantae</taxon>
        <taxon>Streptophyta</taxon>
        <taxon>Embryophyta</taxon>
        <taxon>Tracheophyta</taxon>
        <taxon>Spermatophyta</taxon>
        <taxon>Magnoliopsida</taxon>
        <taxon>Liliopsida</taxon>
        <taxon>Poales</taxon>
        <taxon>Poaceae</taxon>
        <taxon>PACMAD clade</taxon>
        <taxon>Panicoideae</taxon>
        <taxon>Andropogonodae</taxon>
        <taxon>Andropogoneae</taxon>
        <taxon>Saccharinae</taxon>
        <taxon>Miscanthus</taxon>
    </lineage>
</organism>
<feature type="compositionally biased region" description="Basic and acidic residues" evidence="1">
    <location>
        <begin position="233"/>
        <end position="253"/>
    </location>
</feature>
<protein>
    <submittedName>
        <fullName evidence="2">Uncharacterized protein</fullName>
    </submittedName>
</protein>
<comment type="caution">
    <text evidence="2">The sequence shown here is derived from an EMBL/GenBank/DDBJ whole genome shotgun (WGS) entry which is preliminary data.</text>
</comment>
<dbReference type="AlphaFoldDB" id="A0A811MNI1"/>
<feature type="region of interest" description="Disordered" evidence="1">
    <location>
        <begin position="190"/>
        <end position="253"/>
    </location>
</feature>